<gene>
    <name evidence="5 6" type="primary">rps14</name>
</gene>
<comment type="subunit">
    <text evidence="5">Part of the 30S ribosomal subunit.</text>
</comment>
<keyword evidence="6" id="KW-0934">Plastid</keyword>
<dbReference type="PANTHER" id="PTHR19836:SF19">
    <property type="entry name" value="SMALL RIBOSOMAL SUBUNIT PROTEIN US14M"/>
    <property type="match status" value="1"/>
</dbReference>
<protein>
    <recommendedName>
        <fullName evidence="4 5">Small ribosomal subunit protein uS14c</fullName>
    </recommendedName>
</protein>
<proteinExistence type="inferred from homology"/>
<keyword evidence="5" id="KW-0699">rRNA-binding</keyword>
<dbReference type="GO" id="GO:0003735">
    <property type="term" value="F:structural constituent of ribosome"/>
    <property type="evidence" value="ECO:0007669"/>
    <property type="project" value="InterPro"/>
</dbReference>
<dbReference type="AlphaFoldDB" id="A0A6M3WA92"/>
<keyword evidence="6" id="KW-0150">Chloroplast</keyword>
<dbReference type="Gene3D" id="1.10.287.1480">
    <property type="match status" value="1"/>
</dbReference>
<evidence type="ECO:0000313" key="6">
    <source>
        <dbReference type="EMBL" id="QJF58556.1"/>
    </source>
</evidence>
<evidence type="ECO:0000256" key="4">
    <source>
        <dbReference type="ARBA" id="ARBA00035247"/>
    </source>
</evidence>
<keyword evidence="2 5" id="KW-0689">Ribosomal protein</keyword>
<dbReference type="EMBL" id="MT211886">
    <property type="protein sequence ID" value="QJF58755.1"/>
    <property type="molecule type" value="Genomic_DNA"/>
</dbReference>
<dbReference type="EMBL" id="MT211887">
    <property type="protein sequence ID" value="QJF58954.1"/>
    <property type="molecule type" value="Genomic_DNA"/>
</dbReference>
<comment type="similarity">
    <text evidence="1 5">Belongs to the universal ribosomal protein uS14 family.</text>
</comment>
<dbReference type="SUPFAM" id="SSF57716">
    <property type="entry name" value="Glucocorticoid receptor-like (DNA-binding domain)"/>
    <property type="match status" value="1"/>
</dbReference>
<dbReference type="GO" id="GO:0006412">
    <property type="term" value="P:translation"/>
    <property type="evidence" value="ECO:0007669"/>
    <property type="project" value="UniProtKB-UniRule"/>
</dbReference>
<evidence type="ECO:0000256" key="3">
    <source>
        <dbReference type="ARBA" id="ARBA00023274"/>
    </source>
</evidence>
<dbReference type="PANTHER" id="PTHR19836">
    <property type="entry name" value="30S RIBOSOMAL PROTEIN S14"/>
    <property type="match status" value="1"/>
</dbReference>
<organism evidence="6">
    <name type="scientific">Corallina officinalis</name>
    <name type="common">Coral seaweed</name>
    <dbReference type="NCBI Taxonomy" id="35170"/>
    <lineage>
        <taxon>Eukaryota</taxon>
        <taxon>Rhodophyta</taxon>
        <taxon>Florideophyceae</taxon>
        <taxon>Corallinophycidae</taxon>
        <taxon>Corallinales</taxon>
        <taxon>Corallinaceae</taxon>
        <taxon>Corallinoideae</taxon>
        <taxon>Corallina</taxon>
    </lineage>
</organism>
<dbReference type="EMBL" id="MT211885">
    <property type="protein sequence ID" value="QJF58556.1"/>
    <property type="molecule type" value="Genomic_DNA"/>
</dbReference>
<dbReference type="InterPro" id="IPR023036">
    <property type="entry name" value="Ribosomal_uS14_bac/plastid"/>
</dbReference>
<evidence type="ECO:0000256" key="5">
    <source>
        <dbReference type="HAMAP-Rule" id="MF_00537"/>
    </source>
</evidence>
<comment type="function">
    <text evidence="5">Binds 16S rRNA, required for the assembly of 30S particles.</text>
</comment>
<dbReference type="InterPro" id="IPR018271">
    <property type="entry name" value="Ribosomal_uS14_CS"/>
</dbReference>
<evidence type="ECO:0000256" key="1">
    <source>
        <dbReference type="ARBA" id="ARBA00009083"/>
    </source>
</evidence>
<accession>A0A6M3WA92</accession>
<dbReference type="PROSITE" id="PS00527">
    <property type="entry name" value="RIBOSOMAL_S14"/>
    <property type="match status" value="1"/>
</dbReference>
<dbReference type="InterPro" id="IPR001209">
    <property type="entry name" value="Ribosomal_uS14"/>
</dbReference>
<dbReference type="GO" id="GO:0015935">
    <property type="term" value="C:small ribosomal subunit"/>
    <property type="evidence" value="ECO:0007669"/>
    <property type="project" value="TreeGrafter"/>
</dbReference>
<evidence type="ECO:0000256" key="2">
    <source>
        <dbReference type="ARBA" id="ARBA00022980"/>
    </source>
</evidence>
<dbReference type="GO" id="GO:0019843">
    <property type="term" value="F:rRNA binding"/>
    <property type="evidence" value="ECO:0007669"/>
    <property type="project" value="UniProtKB-UniRule"/>
</dbReference>
<keyword evidence="5" id="KW-0694">RNA-binding</keyword>
<keyword evidence="3 5" id="KW-0687">Ribonucleoprotein</keyword>
<sequence>MNCNNYKNRLLYHKKYIIRKEKMAKQSMIQRDIKRKKLINKNINKRTNIKIKIKKAKNFDEQLEIQQALQKLPRNSAPTRLRNRCWLTGRSRGYYRIFGLSRHVIREMGHECLIPGLRKSSW</sequence>
<dbReference type="Pfam" id="PF00253">
    <property type="entry name" value="Ribosomal_S14"/>
    <property type="match status" value="1"/>
</dbReference>
<dbReference type="FunFam" id="1.10.287.1480:FF:000001">
    <property type="entry name" value="30S ribosomal protein S14"/>
    <property type="match status" value="1"/>
</dbReference>
<dbReference type="EMBL" id="MT211884">
    <property type="protein sequence ID" value="QJF58357.1"/>
    <property type="molecule type" value="Genomic_DNA"/>
</dbReference>
<comment type="subcellular location">
    <subcellularLocation>
        <location evidence="5">Plastid</location>
        <location evidence="5">Chloroplast</location>
    </subcellularLocation>
</comment>
<name>A0A6M3WA92_COROI</name>
<reference evidence="6" key="1">
    <citation type="submission" date="2020-03" db="EMBL/GenBank/DDBJ databases">
        <title>Mitochondrial and Plastid genome variability of Corallina officinalis (Corallinales, Rhodophyta).</title>
        <authorList>
            <person name="Yesson C."/>
            <person name="Bian X."/>
            <person name="Williamson C."/>
            <person name="Briscoe A.G."/>
            <person name="Brodie J."/>
        </authorList>
    </citation>
    <scope>NUCLEOTIDE SEQUENCE</scope>
</reference>
<dbReference type="NCBIfam" id="NF006477">
    <property type="entry name" value="PRK08881.1"/>
    <property type="match status" value="1"/>
</dbReference>
<geneLocation type="chloroplast" evidence="6"/>
<dbReference type="HAMAP" id="MF_00537">
    <property type="entry name" value="Ribosomal_uS14_1"/>
    <property type="match status" value="1"/>
</dbReference>
<dbReference type="GO" id="GO:0009507">
    <property type="term" value="C:chloroplast"/>
    <property type="evidence" value="ECO:0007669"/>
    <property type="project" value="UniProtKB-SubCell"/>
</dbReference>